<keyword evidence="2" id="KW-1185">Reference proteome</keyword>
<dbReference type="InterPro" id="IPR042280">
    <property type="entry name" value="SLC3A2"/>
</dbReference>
<dbReference type="AlphaFoldDB" id="A0AAN8QN00"/>
<dbReference type="InterPro" id="IPR013780">
    <property type="entry name" value="Glyco_hydro_b"/>
</dbReference>
<dbReference type="PANTHER" id="PTHR46673:SF2">
    <property type="entry name" value="4F2 CELL-SURFACE ANTIGEN HEAVY CHAIN-LIKE"/>
    <property type="match status" value="1"/>
</dbReference>
<dbReference type="GO" id="GO:0015190">
    <property type="term" value="F:L-leucine transmembrane transporter activity"/>
    <property type="evidence" value="ECO:0007669"/>
    <property type="project" value="TreeGrafter"/>
</dbReference>
<protein>
    <submittedName>
        <fullName evidence="1">Uncharacterized protein</fullName>
    </submittedName>
</protein>
<gene>
    <name evidence="1" type="ORF">J4Q44_G00334000</name>
</gene>
<evidence type="ECO:0000313" key="2">
    <source>
        <dbReference type="Proteomes" id="UP001356427"/>
    </source>
</evidence>
<dbReference type="PANTHER" id="PTHR46673">
    <property type="entry name" value="4F2 CELL-SURFACE ANTIGEN HEAVY CHAIN"/>
    <property type="match status" value="1"/>
</dbReference>
<organism evidence="1 2">
    <name type="scientific">Coregonus suidteri</name>
    <dbReference type="NCBI Taxonomy" id="861788"/>
    <lineage>
        <taxon>Eukaryota</taxon>
        <taxon>Metazoa</taxon>
        <taxon>Chordata</taxon>
        <taxon>Craniata</taxon>
        <taxon>Vertebrata</taxon>
        <taxon>Euteleostomi</taxon>
        <taxon>Actinopterygii</taxon>
        <taxon>Neopterygii</taxon>
        <taxon>Teleostei</taxon>
        <taxon>Protacanthopterygii</taxon>
        <taxon>Salmoniformes</taxon>
        <taxon>Salmonidae</taxon>
        <taxon>Coregoninae</taxon>
        <taxon>Coregonus</taxon>
    </lineage>
</organism>
<comment type="caution">
    <text evidence="1">The sequence shown here is derived from an EMBL/GenBank/DDBJ whole genome shotgun (WGS) entry which is preliminary data.</text>
</comment>
<dbReference type="GO" id="GO:0015180">
    <property type="term" value="F:L-alanine transmembrane transporter activity"/>
    <property type="evidence" value="ECO:0007669"/>
    <property type="project" value="TreeGrafter"/>
</dbReference>
<name>A0AAN8QN00_9TELE</name>
<dbReference type="Gene3D" id="3.20.20.80">
    <property type="entry name" value="Glycosidases"/>
    <property type="match status" value="1"/>
</dbReference>
<dbReference type="GO" id="GO:0016324">
    <property type="term" value="C:apical plasma membrane"/>
    <property type="evidence" value="ECO:0007669"/>
    <property type="project" value="TreeGrafter"/>
</dbReference>
<proteinExistence type="predicted"/>
<dbReference type="EMBL" id="JAGTTL010000033">
    <property type="protein sequence ID" value="KAK6295687.1"/>
    <property type="molecule type" value="Genomic_DNA"/>
</dbReference>
<dbReference type="GO" id="GO:0015823">
    <property type="term" value="P:phenylalanine transport"/>
    <property type="evidence" value="ECO:0007669"/>
    <property type="project" value="TreeGrafter"/>
</dbReference>
<sequence>MHSDFGWNRVWQDLGSVTDAAYSEKTLTEWRVLVKEFSTANWLKLHRILLVLMTLPGSAVVKYGEEIAHSPNVSADMSWECEADKTNGLNDSVGEQRMLKCSALALVSSLSRSRLREESLLYGSNTFLPFNTTSLPHYSSNSTLAPPSALVLAFLLSWGCVHFLVLLNLGPEAQALDPAWAPSLPTAGVFVTSTGMDHLGATSLETLRLQPEEAIVIKLFESGSYSS</sequence>
<dbReference type="GO" id="GO:0016323">
    <property type="term" value="C:basolateral plasma membrane"/>
    <property type="evidence" value="ECO:0007669"/>
    <property type="project" value="TreeGrafter"/>
</dbReference>
<dbReference type="GO" id="GO:0015173">
    <property type="term" value="F:aromatic amino acid transmembrane transporter activity"/>
    <property type="evidence" value="ECO:0007669"/>
    <property type="project" value="TreeGrafter"/>
</dbReference>
<reference evidence="1 2" key="1">
    <citation type="submission" date="2021-04" db="EMBL/GenBank/DDBJ databases">
        <authorList>
            <person name="De Guttry C."/>
            <person name="Zahm M."/>
            <person name="Klopp C."/>
            <person name="Cabau C."/>
            <person name="Louis A."/>
            <person name="Berthelot C."/>
            <person name="Parey E."/>
            <person name="Roest Crollius H."/>
            <person name="Montfort J."/>
            <person name="Robinson-Rechavi M."/>
            <person name="Bucao C."/>
            <person name="Bouchez O."/>
            <person name="Gislard M."/>
            <person name="Lluch J."/>
            <person name="Milhes M."/>
            <person name="Lampietro C."/>
            <person name="Lopez Roques C."/>
            <person name="Donnadieu C."/>
            <person name="Braasch I."/>
            <person name="Desvignes T."/>
            <person name="Postlethwait J."/>
            <person name="Bobe J."/>
            <person name="Wedekind C."/>
            <person name="Guiguen Y."/>
        </authorList>
    </citation>
    <scope>NUCLEOTIDE SEQUENCE [LARGE SCALE GENOMIC DNA]</scope>
    <source>
        <strain evidence="1">Cs_M1</strain>
        <tissue evidence="1">Blood</tissue>
    </source>
</reference>
<evidence type="ECO:0000313" key="1">
    <source>
        <dbReference type="EMBL" id="KAK6295687.1"/>
    </source>
</evidence>
<dbReference type="Proteomes" id="UP001356427">
    <property type="component" value="Unassembled WGS sequence"/>
</dbReference>
<dbReference type="GO" id="GO:1903801">
    <property type="term" value="P:L-leucine import across plasma membrane"/>
    <property type="evidence" value="ECO:0007669"/>
    <property type="project" value="TreeGrafter"/>
</dbReference>
<accession>A0AAN8QN00</accession>
<dbReference type="GO" id="GO:1904273">
    <property type="term" value="P:L-alanine import across plasma membrane"/>
    <property type="evidence" value="ECO:0007669"/>
    <property type="project" value="TreeGrafter"/>
</dbReference>
<dbReference type="Gene3D" id="2.60.40.1180">
    <property type="entry name" value="Golgi alpha-mannosidase II"/>
    <property type="match status" value="1"/>
</dbReference>